<gene>
    <name evidence="2" type="ORF">S01H4_02629</name>
</gene>
<name>X1BNH5_9ZZZZ</name>
<reference evidence="2" key="1">
    <citation type="journal article" date="2014" name="Front. Microbiol.">
        <title>High frequency of phylogenetically diverse reductive dehalogenase-homologous genes in deep subseafloor sedimentary metagenomes.</title>
        <authorList>
            <person name="Kawai M."/>
            <person name="Futagami T."/>
            <person name="Toyoda A."/>
            <person name="Takaki Y."/>
            <person name="Nishi S."/>
            <person name="Hori S."/>
            <person name="Arai W."/>
            <person name="Tsubouchi T."/>
            <person name="Morono Y."/>
            <person name="Uchiyama I."/>
            <person name="Ito T."/>
            <person name="Fujiyama A."/>
            <person name="Inagaki F."/>
            <person name="Takami H."/>
        </authorList>
    </citation>
    <scope>NUCLEOTIDE SEQUENCE</scope>
    <source>
        <strain evidence="2">Expedition CK06-06</strain>
    </source>
</reference>
<dbReference type="AlphaFoldDB" id="X1BNH5"/>
<organism evidence="2">
    <name type="scientific">marine sediment metagenome</name>
    <dbReference type="NCBI Taxonomy" id="412755"/>
    <lineage>
        <taxon>unclassified sequences</taxon>
        <taxon>metagenomes</taxon>
        <taxon>ecological metagenomes</taxon>
    </lineage>
</organism>
<evidence type="ECO:0000256" key="1">
    <source>
        <dbReference type="SAM" id="Coils"/>
    </source>
</evidence>
<feature type="coiled-coil region" evidence="1">
    <location>
        <begin position="71"/>
        <end position="98"/>
    </location>
</feature>
<accession>X1BNH5</accession>
<comment type="caution">
    <text evidence="2">The sequence shown here is derived from an EMBL/GenBank/DDBJ whole genome shotgun (WGS) entry which is preliminary data.</text>
</comment>
<dbReference type="EMBL" id="BART01000589">
    <property type="protein sequence ID" value="GAG73686.1"/>
    <property type="molecule type" value="Genomic_DNA"/>
</dbReference>
<protein>
    <submittedName>
        <fullName evidence="2">Uncharacterized protein</fullName>
    </submittedName>
</protein>
<sequence>LAKNEAQYLSEKLLINCRESLLTNIINLRKTARKDFVWENTFIDKLNNDLKTKVMHAQNFSEIMQGAALVYNYLLAEKKESEELINKYKEKLSEWQIAMSSRAEIFLNWNLERFWNLVYSELTVNVPSRTRRFIGQWIEIVLKNIDDIFVNKNEMEKFIYARELEVKGRRSRLRNPDYLAKWSGAAGTGQLDYRWQVVDKIINDIIRGLNK</sequence>
<keyword evidence="1" id="KW-0175">Coiled coil</keyword>
<dbReference type="InterPro" id="IPR045941">
    <property type="entry name" value="DUF6361"/>
</dbReference>
<dbReference type="Pfam" id="PF19888">
    <property type="entry name" value="DUF6361"/>
    <property type="match status" value="1"/>
</dbReference>
<feature type="non-terminal residue" evidence="2">
    <location>
        <position position="1"/>
    </location>
</feature>
<proteinExistence type="predicted"/>
<evidence type="ECO:0000313" key="2">
    <source>
        <dbReference type="EMBL" id="GAG73686.1"/>
    </source>
</evidence>